<dbReference type="Proteomes" id="UP001460679">
    <property type="component" value="Chromosome"/>
</dbReference>
<dbReference type="EC" id="2.1.1.297" evidence="1"/>
<dbReference type="GO" id="GO:0008168">
    <property type="term" value="F:methyltransferase activity"/>
    <property type="evidence" value="ECO:0007669"/>
    <property type="project" value="UniProtKB-KW"/>
</dbReference>
<evidence type="ECO:0000256" key="3">
    <source>
        <dbReference type="ARBA" id="ARBA00022679"/>
    </source>
</evidence>
<feature type="domain" description="Methyltransferase small" evidence="6">
    <location>
        <begin position="74"/>
        <end position="153"/>
    </location>
</feature>
<evidence type="ECO:0000256" key="2">
    <source>
        <dbReference type="ARBA" id="ARBA00022603"/>
    </source>
</evidence>
<dbReference type="InterPro" id="IPR050320">
    <property type="entry name" value="N5-glutamine_MTase"/>
</dbReference>
<dbReference type="EMBL" id="CP148066">
    <property type="protein sequence ID" value="WXL28106.1"/>
    <property type="molecule type" value="Genomic_DNA"/>
</dbReference>
<protein>
    <recommendedName>
        <fullName evidence="1">peptide chain release factor N(5)-glutamine methyltransferase</fullName>
        <ecNumber evidence="1">2.1.1.297</ecNumber>
    </recommendedName>
</protein>
<dbReference type="PANTHER" id="PTHR18895">
    <property type="entry name" value="HEMK METHYLTRANSFERASE"/>
    <property type="match status" value="1"/>
</dbReference>
<dbReference type="InterPro" id="IPR002052">
    <property type="entry name" value="DNA_methylase_N6_adenine_CS"/>
</dbReference>
<keyword evidence="3" id="KW-0808">Transferase</keyword>
<proteinExistence type="predicted"/>
<dbReference type="InterPro" id="IPR004556">
    <property type="entry name" value="HemK-like"/>
</dbReference>
<evidence type="ECO:0000313" key="8">
    <source>
        <dbReference type="Proteomes" id="UP001460679"/>
    </source>
</evidence>
<dbReference type="CDD" id="cd02440">
    <property type="entry name" value="AdoMet_MTases"/>
    <property type="match status" value="1"/>
</dbReference>
<comment type="catalytic activity">
    <reaction evidence="5">
        <text>L-glutaminyl-[peptide chain release factor] + S-adenosyl-L-methionine = N(5)-methyl-L-glutaminyl-[peptide chain release factor] + S-adenosyl-L-homocysteine + H(+)</text>
        <dbReference type="Rhea" id="RHEA:42896"/>
        <dbReference type="Rhea" id="RHEA-COMP:10271"/>
        <dbReference type="Rhea" id="RHEA-COMP:10272"/>
        <dbReference type="ChEBI" id="CHEBI:15378"/>
        <dbReference type="ChEBI" id="CHEBI:30011"/>
        <dbReference type="ChEBI" id="CHEBI:57856"/>
        <dbReference type="ChEBI" id="CHEBI:59789"/>
        <dbReference type="ChEBI" id="CHEBI:61891"/>
        <dbReference type="EC" id="2.1.1.297"/>
    </reaction>
</comment>
<reference evidence="7" key="1">
    <citation type="submission" date="2024-03" db="EMBL/GenBank/DDBJ databases">
        <title>Complete genome sequence of Mycoplasma gypis type strain B1/T1.</title>
        <authorList>
            <person name="Spergser J."/>
        </authorList>
    </citation>
    <scope>NUCLEOTIDE SEQUENCE [LARGE SCALE GENOMIC DNA]</scope>
    <source>
        <strain evidence="7">B1/T1</strain>
    </source>
</reference>
<name>A0ABZ2RPR4_9BACT</name>
<evidence type="ECO:0000313" key="7">
    <source>
        <dbReference type="EMBL" id="WXL28106.1"/>
    </source>
</evidence>
<sequence length="240" mass="28205">MIPKEELLREKFRNGLPMNINKKEQKLLNKDYPVQRIIGFCVMQDVKVFLNKFTLIPRYETEEVVLKSYEFLNKDSEVLDLGTGSGFIGLAIKKNINCFVDCSDKSFFALHQAKKNAKYNHLKINFIRSNWLKKISKQYDLIISNPPYLDKNTIAKENRPKYDPYFSLYAKNKGLSDYQKILKNITKNLKPEGKVIFEIDPFISKWFKQNYPDSLIFQDINGKERICVLTKNQIEQKNSI</sequence>
<evidence type="ECO:0000256" key="5">
    <source>
        <dbReference type="ARBA" id="ARBA00048391"/>
    </source>
</evidence>
<evidence type="ECO:0000256" key="4">
    <source>
        <dbReference type="ARBA" id="ARBA00022691"/>
    </source>
</evidence>
<dbReference type="PANTHER" id="PTHR18895:SF74">
    <property type="entry name" value="MTRF1L RELEASE FACTOR GLUTAMINE METHYLTRANSFERASE"/>
    <property type="match status" value="1"/>
</dbReference>
<dbReference type="Pfam" id="PF05175">
    <property type="entry name" value="MTS"/>
    <property type="match status" value="1"/>
</dbReference>
<dbReference type="InterPro" id="IPR007848">
    <property type="entry name" value="Small_mtfrase_dom"/>
</dbReference>
<dbReference type="PROSITE" id="PS00092">
    <property type="entry name" value="N6_MTASE"/>
    <property type="match status" value="1"/>
</dbReference>
<evidence type="ECO:0000259" key="6">
    <source>
        <dbReference type="Pfam" id="PF05175"/>
    </source>
</evidence>
<dbReference type="GO" id="GO:0032259">
    <property type="term" value="P:methylation"/>
    <property type="evidence" value="ECO:0007669"/>
    <property type="project" value="UniProtKB-KW"/>
</dbReference>
<keyword evidence="4" id="KW-0949">S-adenosyl-L-methionine</keyword>
<dbReference type="NCBIfam" id="TIGR00536">
    <property type="entry name" value="hemK_fam"/>
    <property type="match status" value="1"/>
</dbReference>
<keyword evidence="2 7" id="KW-0489">Methyltransferase</keyword>
<gene>
    <name evidence="7" type="ORF">WG616_01890</name>
</gene>
<accession>A0ABZ2RPR4</accession>
<organism evidence="7 8">
    <name type="scientific">[Mycoplasma] gypis</name>
    <dbReference type="NCBI Taxonomy" id="92404"/>
    <lineage>
        <taxon>Bacteria</taxon>
        <taxon>Bacillati</taxon>
        <taxon>Mycoplasmatota</taxon>
        <taxon>Mycoplasmoidales</taxon>
        <taxon>Metamycoplasmataceae</taxon>
        <taxon>Metamycoplasma</taxon>
    </lineage>
</organism>
<keyword evidence="8" id="KW-1185">Reference proteome</keyword>
<dbReference type="Gene3D" id="3.40.50.150">
    <property type="entry name" value="Vaccinia Virus protein VP39"/>
    <property type="match status" value="1"/>
</dbReference>
<dbReference type="InterPro" id="IPR029063">
    <property type="entry name" value="SAM-dependent_MTases_sf"/>
</dbReference>
<evidence type="ECO:0000256" key="1">
    <source>
        <dbReference type="ARBA" id="ARBA00012771"/>
    </source>
</evidence>
<dbReference type="SUPFAM" id="SSF53335">
    <property type="entry name" value="S-adenosyl-L-methionine-dependent methyltransferases"/>
    <property type="match status" value="1"/>
</dbReference>
<dbReference type="RefSeq" id="WP_205498454.1">
    <property type="nucleotide sequence ID" value="NZ_CP148066.1"/>
</dbReference>